<accession>A0A1I2EC72</accession>
<proteinExistence type="predicted"/>
<dbReference type="SUPFAM" id="SSF160631">
    <property type="entry name" value="SMI1/KNR4-like"/>
    <property type="match status" value="1"/>
</dbReference>
<dbReference type="InterPro" id="IPR037883">
    <property type="entry name" value="Knr4/Smi1-like_sf"/>
</dbReference>
<protein>
    <submittedName>
        <fullName evidence="2">SMI1 / KNR4 family (SUKH-1)</fullName>
    </submittedName>
</protein>
<feature type="domain" description="Knr4/Smi1-like" evidence="1">
    <location>
        <begin position="16"/>
        <end position="148"/>
    </location>
</feature>
<name>A0A1I2EC72_9BACT</name>
<organism evidence="2 3">
    <name type="scientific">Spirosoma endophyticum</name>
    <dbReference type="NCBI Taxonomy" id="662367"/>
    <lineage>
        <taxon>Bacteria</taxon>
        <taxon>Pseudomonadati</taxon>
        <taxon>Bacteroidota</taxon>
        <taxon>Cytophagia</taxon>
        <taxon>Cytophagales</taxon>
        <taxon>Cytophagaceae</taxon>
        <taxon>Spirosoma</taxon>
    </lineage>
</organism>
<sequence>MVSIEFWGENYYGHPPLSEDIVSKAEEILKVKLPASYITLLKLQNGGYTKGFQFPIEQGIIDMDEIPLEQLYGIVLDPSIKSSQNILDSNYLIEEWGLPPDQVLISGNGHWWITLDYRSGKDPKVSFLDMDLNVELVLSETFSDFIERLVPDSSFAGQDFT</sequence>
<dbReference type="Pfam" id="PF09346">
    <property type="entry name" value="SMI1_KNR4"/>
    <property type="match status" value="1"/>
</dbReference>
<dbReference type="OrthoDB" id="4827574at2"/>
<dbReference type="STRING" id="662367.SAMN05216167_121103"/>
<dbReference type="SMART" id="SM00860">
    <property type="entry name" value="SMI1_KNR4"/>
    <property type="match status" value="1"/>
</dbReference>
<evidence type="ECO:0000259" key="1">
    <source>
        <dbReference type="SMART" id="SM00860"/>
    </source>
</evidence>
<dbReference type="InterPro" id="IPR018958">
    <property type="entry name" value="Knr4/Smi1-like_dom"/>
</dbReference>
<dbReference type="EMBL" id="FOLQ01000021">
    <property type="protein sequence ID" value="SFE90267.1"/>
    <property type="molecule type" value="Genomic_DNA"/>
</dbReference>
<reference evidence="2 3" key="1">
    <citation type="submission" date="2016-10" db="EMBL/GenBank/DDBJ databases">
        <authorList>
            <person name="de Groot N.N."/>
        </authorList>
    </citation>
    <scope>NUCLEOTIDE SEQUENCE [LARGE SCALE GENOMIC DNA]</scope>
    <source>
        <strain evidence="2 3">DSM 26130</strain>
    </source>
</reference>
<dbReference type="AlphaFoldDB" id="A0A1I2EC72"/>
<evidence type="ECO:0000313" key="2">
    <source>
        <dbReference type="EMBL" id="SFE90267.1"/>
    </source>
</evidence>
<dbReference type="Proteomes" id="UP000198598">
    <property type="component" value="Unassembled WGS sequence"/>
</dbReference>
<evidence type="ECO:0000313" key="3">
    <source>
        <dbReference type="Proteomes" id="UP000198598"/>
    </source>
</evidence>
<dbReference type="RefSeq" id="WP_093833220.1">
    <property type="nucleotide sequence ID" value="NZ_FOLQ01000021.1"/>
</dbReference>
<keyword evidence="3" id="KW-1185">Reference proteome</keyword>
<dbReference type="Gene3D" id="3.40.1580.10">
    <property type="entry name" value="SMI1/KNR4-like"/>
    <property type="match status" value="1"/>
</dbReference>
<gene>
    <name evidence="2" type="ORF">SAMN05216167_121103</name>
</gene>